<dbReference type="Gene3D" id="3.40.1350.10">
    <property type="match status" value="1"/>
</dbReference>
<dbReference type="CDD" id="cd20736">
    <property type="entry name" value="PoNe_Nuclease"/>
    <property type="match status" value="1"/>
</dbReference>
<keyword evidence="4" id="KW-1185">Reference proteome</keyword>
<dbReference type="EMBL" id="JNGW01000078">
    <property type="protein sequence ID" value="KDR52072.1"/>
    <property type="molecule type" value="Genomic_DNA"/>
</dbReference>
<evidence type="ECO:0000256" key="1">
    <source>
        <dbReference type="ARBA" id="ARBA00006738"/>
    </source>
</evidence>
<accession>A0A069QH98</accession>
<dbReference type="RefSeq" id="WP_018967677.1">
    <property type="nucleotide sequence ID" value="NZ_KB899216.1"/>
</dbReference>
<proteinExistence type="inferred from homology"/>
<dbReference type="InterPro" id="IPR003509">
    <property type="entry name" value="UPF0102_YraN-like"/>
</dbReference>
<dbReference type="HOGENOM" id="CLU_115353_2_1_10"/>
<reference evidence="3 4" key="1">
    <citation type="submission" date="2013-08" db="EMBL/GenBank/DDBJ databases">
        <authorList>
            <person name="Weinstock G."/>
            <person name="Sodergren E."/>
            <person name="Wylie T."/>
            <person name="Fulton L."/>
            <person name="Fulton R."/>
            <person name="Fronick C."/>
            <person name="O'Laughlin M."/>
            <person name="Godfrey J."/>
            <person name="Miner T."/>
            <person name="Herter B."/>
            <person name="Appelbaum E."/>
            <person name="Cordes M."/>
            <person name="Lek S."/>
            <person name="Wollam A."/>
            <person name="Pepin K.H."/>
            <person name="Palsikar V.B."/>
            <person name="Mitreva M."/>
            <person name="Wilson R.K."/>
        </authorList>
    </citation>
    <scope>NUCLEOTIDE SEQUENCE [LARGE SCALE GENOMIC DNA]</scope>
    <source>
        <strain evidence="3 4">ATCC 15930</strain>
    </source>
</reference>
<dbReference type="eggNOG" id="COG0792">
    <property type="taxonomic scope" value="Bacteria"/>
</dbReference>
<dbReference type="PANTHER" id="PTHR34039">
    <property type="entry name" value="UPF0102 PROTEIN YRAN"/>
    <property type="match status" value="1"/>
</dbReference>
<dbReference type="PANTHER" id="PTHR34039:SF1">
    <property type="entry name" value="UPF0102 PROTEIN YRAN"/>
    <property type="match status" value="1"/>
</dbReference>
<dbReference type="AlphaFoldDB" id="A0A069QH98"/>
<sequence length="124" mass="14066">MAKHNDLGKWGEDFAAEHLQKQGYVIRDRDWHCGKRDIDLVAITADMTTVVFVEVKTRTSNEVSEPADAVNRQKIRNLGIAANNYIKQFNVVEQVRFDVVTIVGTSRENAQLEHIEDAFNPLLA</sequence>
<gene>
    <name evidence="3" type="ORF">HMPREF1991_01847</name>
</gene>
<dbReference type="Pfam" id="PF02021">
    <property type="entry name" value="UPF0102"/>
    <property type="match status" value="1"/>
</dbReference>
<name>A0A069QH98_HOYLO</name>
<dbReference type="SUPFAM" id="SSF52980">
    <property type="entry name" value="Restriction endonuclease-like"/>
    <property type="match status" value="1"/>
</dbReference>
<dbReference type="GO" id="GO:0003676">
    <property type="term" value="F:nucleic acid binding"/>
    <property type="evidence" value="ECO:0007669"/>
    <property type="project" value="InterPro"/>
</dbReference>
<evidence type="ECO:0000313" key="3">
    <source>
        <dbReference type="EMBL" id="KDR52072.1"/>
    </source>
</evidence>
<comment type="similarity">
    <text evidence="1 2">Belongs to the UPF0102 family.</text>
</comment>
<evidence type="ECO:0000313" key="4">
    <source>
        <dbReference type="Proteomes" id="UP000027442"/>
    </source>
</evidence>
<comment type="caution">
    <text evidence="3">The sequence shown here is derived from an EMBL/GenBank/DDBJ whole genome shotgun (WGS) entry which is preliminary data.</text>
</comment>
<dbReference type="PATRIC" id="fig|1122985.7.peg.1923"/>
<organism evidence="3 4">
    <name type="scientific">Hoylesella loescheii DSM 19665 = JCM 12249 = ATCC 15930</name>
    <dbReference type="NCBI Taxonomy" id="1122985"/>
    <lineage>
        <taxon>Bacteria</taxon>
        <taxon>Pseudomonadati</taxon>
        <taxon>Bacteroidota</taxon>
        <taxon>Bacteroidia</taxon>
        <taxon>Bacteroidales</taxon>
        <taxon>Prevotellaceae</taxon>
        <taxon>Hoylesella</taxon>
    </lineage>
</organism>
<dbReference type="InterPro" id="IPR011335">
    <property type="entry name" value="Restrct_endonuc-II-like"/>
</dbReference>
<evidence type="ECO:0000256" key="2">
    <source>
        <dbReference type="HAMAP-Rule" id="MF_00048"/>
    </source>
</evidence>
<dbReference type="Proteomes" id="UP000027442">
    <property type="component" value="Unassembled WGS sequence"/>
</dbReference>
<dbReference type="InterPro" id="IPR011856">
    <property type="entry name" value="tRNA_endonuc-like_dom_sf"/>
</dbReference>
<protein>
    <recommendedName>
        <fullName evidence="2">UPF0102 protein HMPREF1991_01847</fullName>
    </recommendedName>
</protein>
<dbReference type="HAMAP" id="MF_00048">
    <property type="entry name" value="UPF0102"/>
    <property type="match status" value="1"/>
</dbReference>